<sequence length="341" mass="39985">MFYNINTYKDKYYSGLEERYIQDVSDKLTNQDSKYCKSWVKVMSNIFEMTCRVQEKANKEIGVIPPCCYLRLSFLHTSALLVEQEPCFMVEFFADDGDNPWAKARIRATDVLGDWQTFAGQAYRKDLWYVRYYDPDVIQSLLVQTQQKLLYIWLNRARYWMRELEDTPEFRKLSVTEDFQITVGAYRDWQEPIFRLRTDMDLLDAQGESLAGAFFVAKRYRDVVIEEIDAETAEFIDCRLEKVTFKDTNLCDCRFRNCRFYGVTFQDCKLAGASFEKSLLAACEFQNCDFNPDSEAMDANKLYRGVSFTGNKMQKCSFVACDFQGMHQRDNDLTDCEGAFV</sequence>
<reference evidence="1 2" key="1">
    <citation type="submission" date="2011-10" db="EMBL/GenBank/DDBJ databases">
        <title>Whole genome sequence of Selenomonas ruminantium subsp. lactilytica TAM6421.</title>
        <authorList>
            <person name="Oguchi A."/>
            <person name="Ankai A."/>
            <person name="Kaneko J."/>
            <person name="Yamada-Narita S."/>
            <person name="Fukui S."/>
            <person name="Takahashi M."/>
            <person name="Onodera T."/>
            <person name="Kojima S."/>
            <person name="Fushimi T."/>
            <person name="Abe N."/>
            <person name="Kamio Y."/>
            <person name="Yamazaki S."/>
            <person name="Fujita N."/>
        </authorList>
    </citation>
    <scope>NUCLEOTIDE SEQUENCE [LARGE SCALE GENOMIC DNA]</scope>
    <source>
        <strain evidence="2">NBRC 103574 / TAM6421</strain>
    </source>
</reference>
<protein>
    <recommendedName>
        <fullName evidence="3">Pentapeptide repeat-containing protein</fullName>
    </recommendedName>
</protein>
<proteinExistence type="predicted"/>
<evidence type="ECO:0000313" key="2">
    <source>
        <dbReference type="Proteomes" id="UP000007887"/>
    </source>
</evidence>
<dbReference type="PATRIC" id="fig|927704.6.peg.851"/>
<evidence type="ECO:0008006" key="3">
    <source>
        <dbReference type="Google" id="ProtNLM"/>
    </source>
</evidence>
<dbReference type="InterPro" id="IPR051082">
    <property type="entry name" value="Pentapeptide-BTB/POZ_domain"/>
</dbReference>
<name>I0GP50_SELRL</name>
<dbReference type="KEGG" id="sri:SELR_08290"/>
<dbReference type="Proteomes" id="UP000007887">
    <property type="component" value="Chromosome"/>
</dbReference>
<organism evidence="1 2">
    <name type="scientific">Selenomonas ruminantium subsp. lactilytica (strain NBRC 103574 / TAM6421)</name>
    <dbReference type="NCBI Taxonomy" id="927704"/>
    <lineage>
        <taxon>Bacteria</taxon>
        <taxon>Bacillati</taxon>
        <taxon>Bacillota</taxon>
        <taxon>Negativicutes</taxon>
        <taxon>Selenomonadales</taxon>
        <taxon>Selenomonadaceae</taxon>
        <taxon>Selenomonas</taxon>
    </lineage>
</organism>
<evidence type="ECO:0000313" key="1">
    <source>
        <dbReference type="EMBL" id="BAL82537.1"/>
    </source>
</evidence>
<dbReference type="InterPro" id="IPR001646">
    <property type="entry name" value="5peptide_repeat"/>
</dbReference>
<accession>I0GP50</accession>
<dbReference type="eggNOG" id="COG1357">
    <property type="taxonomic scope" value="Bacteria"/>
</dbReference>
<gene>
    <name evidence="1" type="ordered locus">SELR_08290</name>
</gene>
<dbReference type="Pfam" id="PF13599">
    <property type="entry name" value="Pentapeptide_4"/>
    <property type="match status" value="1"/>
</dbReference>
<dbReference type="EMBL" id="AP012292">
    <property type="protein sequence ID" value="BAL82537.1"/>
    <property type="molecule type" value="Genomic_DNA"/>
</dbReference>
<dbReference type="PANTHER" id="PTHR14136">
    <property type="entry name" value="BTB_POZ DOMAIN-CONTAINING PROTEIN KCTD9"/>
    <property type="match status" value="1"/>
</dbReference>
<dbReference type="SUPFAM" id="SSF141571">
    <property type="entry name" value="Pentapeptide repeat-like"/>
    <property type="match status" value="1"/>
</dbReference>
<dbReference type="HOGENOM" id="CLU_778132_0_0_9"/>
<dbReference type="AlphaFoldDB" id="I0GP50"/>
<dbReference type="Gene3D" id="2.160.20.80">
    <property type="entry name" value="E3 ubiquitin-protein ligase SopA"/>
    <property type="match status" value="1"/>
</dbReference>
<dbReference type="PANTHER" id="PTHR14136:SF17">
    <property type="entry name" value="BTB_POZ DOMAIN-CONTAINING PROTEIN KCTD9"/>
    <property type="match status" value="1"/>
</dbReference>